<reference evidence="3 4" key="1">
    <citation type="submission" date="2013-04" db="EMBL/GenBank/DDBJ databases">
        <title>The Genome Sequence of Parabacteroides gordonii DSM 23371.</title>
        <authorList>
            <consortium name="The Broad Institute Genomics Platform"/>
            <person name="Earl A."/>
            <person name="Ward D."/>
            <person name="Feldgarden M."/>
            <person name="Gevers D."/>
            <person name="Martens E."/>
            <person name="Sakamoto M."/>
            <person name="Benno Y."/>
            <person name="Suzuki N."/>
            <person name="Matsunaga N."/>
            <person name="Koshihara K."/>
            <person name="Seki M."/>
            <person name="Komiya H."/>
            <person name="Walker B."/>
            <person name="Young S."/>
            <person name="Zeng Q."/>
            <person name="Gargeya S."/>
            <person name="Fitzgerald M."/>
            <person name="Haas B."/>
            <person name="Abouelleil A."/>
            <person name="Allen A.W."/>
            <person name="Alvarado L."/>
            <person name="Arachchi H.M."/>
            <person name="Berlin A.M."/>
            <person name="Chapman S.B."/>
            <person name="Gainer-Dewar J."/>
            <person name="Goldberg J."/>
            <person name="Griggs A."/>
            <person name="Gujja S."/>
            <person name="Hansen M."/>
            <person name="Howarth C."/>
            <person name="Imamovic A."/>
            <person name="Ireland A."/>
            <person name="Larimer J."/>
            <person name="McCowan C."/>
            <person name="Murphy C."/>
            <person name="Pearson M."/>
            <person name="Poon T.W."/>
            <person name="Priest M."/>
            <person name="Roberts A."/>
            <person name="Saif S."/>
            <person name="Shea T."/>
            <person name="Sisk P."/>
            <person name="Sykes S."/>
            <person name="Wortman J."/>
            <person name="Nusbaum C."/>
            <person name="Birren B."/>
        </authorList>
    </citation>
    <scope>NUCLEOTIDE SEQUENCE [LARGE SCALE GENOMIC DNA]</scope>
    <source>
        <strain evidence="3 4">MS-1</strain>
    </source>
</reference>
<accession>A0A0F5JE45</accession>
<dbReference type="EMBL" id="AQHW01000015">
    <property type="protein sequence ID" value="KKB55790.1"/>
    <property type="molecule type" value="Genomic_DNA"/>
</dbReference>
<evidence type="ECO:0000313" key="4">
    <source>
        <dbReference type="Proteomes" id="UP000033035"/>
    </source>
</evidence>
<comment type="caution">
    <text evidence="3">The sequence shown here is derived from an EMBL/GenBank/DDBJ whole genome shotgun (WGS) entry which is preliminary data.</text>
</comment>
<evidence type="ECO:0000259" key="2">
    <source>
        <dbReference type="Pfam" id="PF11396"/>
    </source>
</evidence>
<gene>
    <name evidence="3" type="ORF">HMPREF1536_03265</name>
</gene>
<keyword evidence="4" id="KW-1185">Reference proteome</keyword>
<dbReference type="Pfam" id="PF11396">
    <property type="entry name" value="PepSY_like"/>
    <property type="match status" value="1"/>
</dbReference>
<dbReference type="RefSeq" id="WP_028726242.1">
    <property type="nucleotide sequence ID" value="NZ_AUAE01000008.1"/>
</dbReference>
<feature type="chain" id="PRO_5002489760" description="Putative beta-lactamase-inhibitor-like PepSY-like domain-containing protein" evidence="1">
    <location>
        <begin position="21"/>
        <end position="146"/>
    </location>
</feature>
<dbReference type="InterPro" id="IPR021533">
    <property type="entry name" value="PepSY-like"/>
</dbReference>
<dbReference type="Gene3D" id="3.40.1420.30">
    <property type="match status" value="1"/>
</dbReference>
<dbReference type="SUPFAM" id="SSF160574">
    <property type="entry name" value="BT0923-like"/>
    <property type="match status" value="1"/>
</dbReference>
<evidence type="ECO:0000313" key="3">
    <source>
        <dbReference type="EMBL" id="KKB55790.1"/>
    </source>
</evidence>
<dbReference type="HOGENOM" id="CLU_111475_0_0_10"/>
<dbReference type="STRING" id="1203610.HMPREF1536_03265"/>
<proteinExistence type="predicted"/>
<keyword evidence="1" id="KW-0732">Signal</keyword>
<organism evidence="3 4">
    <name type="scientific">Parabacteroides gordonii MS-1 = DSM 23371</name>
    <dbReference type="NCBI Taxonomy" id="1203610"/>
    <lineage>
        <taxon>Bacteria</taxon>
        <taxon>Pseudomonadati</taxon>
        <taxon>Bacteroidota</taxon>
        <taxon>Bacteroidia</taxon>
        <taxon>Bacteroidales</taxon>
        <taxon>Tannerellaceae</taxon>
        <taxon>Parabacteroides</taxon>
    </lineage>
</organism>
<dbReference type="PATRIC" id="fig|1203610.3.peg.3327"/>
<evidence type="ECO:0000256" key="1">
    <source>
        <dbReference type="SAM" id="SignalP"/>
    </source>
</evidence>
<feature type="domain" description="Putative beta-lactamase-inhibitor-like PepSY-like" evidence="2">
    <location>
        <begin position="62"/>
        <end position="143"/>
    </location>
</feature>
<dbReference type="AlphaFoldDB" id="A0A0F5JE45"/>
<dbReference type="Proteomes" id="UP000033035">
    <property type="component" value="Unassembled WGS sequence"/>
</dbReference>
<sequence length="146" mass="16571">MKKFGLILVSLLLSTMAIFADNEKITRDKSVLPAVCRDFLSSNFSQADISHIKIESNLLGTKGYDVILTNGVNVEFDKSGEWKEIEARHASIPMEILPDKIAAYIKTHFAGNTIISIDKDTREYEIKLNNDLELKFDRKGNFKKFD</sequence>
<feature type="signal peptide" evidence="1">
    <location>
        <begin position="1"/>
        <end position="20"/>
    </location>
</feature>
<protein>
    <recommendedName>
        <fullName evidence="2">Putative beta-lactamase-inhibitor-like PepSY-like domain-containing protein</fullName>
    </recommendedName>
</protein>
<name>A0A0F5JE45_9BACT</name>